<feature type="compositionally biased region" description="Polar residues" evidence="4">
    <location>
        <begin position="553"/>
        <end position="568"/>
    </location>
</feature>
<dbReference type="Gene3D" id="1.25.40.10">
    <property type="entry name" value="Tetratricopeptide repeat domain"/>
    <property type="match status" value="1"/>
</dbReference>
<dbReference type="PANTHER" id="PTHR22550:SF14">
    <property type="entry name" value="VWFA DOMAIN-CONTAINING PROTEIN"/>
    <property type="match status" value="1"/>
</dbReference>
<dbReference type="InterPro" id="IPR050768">
    <property type="entry name" value="UPF0353/GerABKA_families"/>
</dbReference>
<protein>
    <submittedName>
        <fullName evidence="7">VWA domain-containing protein</fullName>
    </submittedName>
</protein>
<dbReference type="Pfam" id="PF13519">
    <property type="entry name" value="VWA_2"/>
    <property type="match status" value="1"/>
</dbReference>
<feature type="repeat" description="TPR" evidence="3">
    <location>
        <begin position="397"/>
        <end position="430"/>
    </location>
</feature>
<dbReference type="PROSITE" id="PS50293">
    <property type="entry name" value="TPR_REGION"/>
    <property type="match status" value="1"/>
</dbReference>
<accession>A0ABS5V7A3</accession>
<dbReference type="SUPFAM" id="SSF48452">
    <property type="entry name" value="TPR-like"/>
    <property type="match status" value="1"/>
</dbReference>
<dbReference type="SMART" id="SM00028">
    <property type="entry name" value="TPR"/>
    <property type="match status" value="1"/>
</dbReference>
<keyword evidence="5" id="KW-0472">Membrane</keyword>
<gene>
    <name evidence="7" type="ORF">KJI95_17625</name>
</gene>
<keyword evidence="5" id="KW-1133">Transmembrane helix</keyword>
<evidence type="ECO:0000256" key="3">
    <source>
        <dbReference type="PROSITE-ProRule" id="PRU00339"/>
    </source>
</evidence>
<keyword evidence="5" id="KW-0812">Transmembrane</keyword>
<feature type="compositionally biased region" description="Basic and acidic residues" evidence="4">
    <location>
        <begin position="634"/>
        <end position="643"/>
    </location>
</feature>
<keyword evidence="2 3" id="KW-0802">TPR repeat</keyword>
<dbReference type="PANTHER" id="PTHR22550">
    <property type="entry name" value="SPORE GERMINATION PROTEIN"/>
    <property type="match status" value="1"/>
</dbReference>
<dbReference type="InterPro" id="IPR011990">
    <property type="entry name" value="TPR-like_helical_dom_sf"/>
</dbReference>
<evidence type="ECO:0000259" key="6">
    <source>
        <dbReference type="PROSITE" id="PS50234"/>
    </source>
</evidence>
<reference evidence="7 8" key="1">
    <citation type="submission" date="2021-05" db="EMBL/GenBank/DDBJ databases">
        <title>Shewanella sp. JM162201.</title>
        <authorList>
            <person name="Xu S."/>
            <person name="Li A."/>
        </authorList>
    </citation>
    <scope>NUCLEOTIDE SEQUENCE [LARGE SCALE GENOMIC DNA]</scope>
    <source>
        <strain evidence="7 8">JM162201</strain>
    </source>
</reference>
<dbReference type="Pfam" id="PF07719">
    <property type="entry name" value="TPR_2"/>
    <property type="match status" value="1"/>
</dbReference>
<evidence type="ECO:0000256" key="5">
    <source>
        <dbReference type="SAM" id="Phobius"/>
    </source>
</evidence>
<feature type="compositionally biased region" description="Low complexity" evidence="4">
    <location>
        <begin position="515"/>
        <end position="541"/>
    </location>
</feature>
<comment type="caution">
    <text evidence="7">The sequence shown here is derived from an EMBL/GenBank/DDBJ whole genome shotgun (WGS) entry which is preliminary data.</text>
</comment>
<proteinExistence type="predicted"/>
<feature type="compositionally biased region" description="Low complexity" evidence="4">
    <location>
        <begin position="578"/>
        <end position="587"/>
    </location>
</feature>
<evidence type="ECO:0000313" key="8">
    <source>
        <dbReference type="Proteomes" id="UP001195903"/>
    </source>
</evidence>
<keyword evidence="8" id="KW-1185">Reference proteome</keyword>
<evidence type="ECO:0000256" key="4">
    <source>
        <dbReference type="SAM" id="MobiDB-lite"/>
    </source>
</evidence>
<name>A0ABS5V7A3_9GAMM</name>
<feature type="domain" description="VWFA" evidence="6">
    <location>
        <begin position="91"/>
        <end position="285"/>
    </location>
</feature>
<sequence length="674" mass="72001">MNLHFIRPEWFLALAPLALLLWFLARKHSTSSDWQSYIAPHLAGALISGKAEHKSRRGLWVLGASLMIAITALAGPAINKVPLPVFASGAARVLVMDMSVSMYATDLVPNRVTQAKFRATDLINQTSEGDTGLIAYAGDAFVISPLTRDKNTLLNLLPSLSPDIMPALGSAPAEGVKEAIELLTHGGHLSGDIVLMTDGLDEVDEADIRRAMKDSRFRLAIYGFGTAQGAPMKLPDGSFVRGADNALVMPTLNAQRLNDFAASLNGIYIGAKLDGSDLQQLSQWLATEGDATRTELLGDSWQDLGPYLALLLILPLLLAFRHGLTLAALLCLLPLLPPPATAAIWQTADQQAMEKFRSGDYKSAAEGFERSDWKAAADYRAGDFESALKGFEADSSAEGFYNQGNALMQLGQFDEAAKRYQQALEQNPDFENAKTNQALAKALAEQSKQNKSSQQGDSSQNEESQGEQSQDENSQSEQSQGKQQNSGESQSSGGNQSSEGNQGSGDQQGSGGQGEQQSQSADSQQSANSQQSENSDQNGSGDKQGGNDAPMSADTSTNNDSATGATKSNGEEAKPQQSAASASAAAADKPQDGDADKQQGAARGSPDDSADKETGANVPVPEPSTNEGNALPPEMERALKSVDDDPSVLLRNKMQLEYQLRRERGEHRQEKQKW</sequence>
<dbReference type="PROSITE" id="PS50234">
    <property type="entry name" value="VWFA"/>
    <property type="match status" value="1"/>
</dbReference>
<keyword evidence="1" id="KW-0677">Repeat</keyword>
<feature type="transmembrane region" description="Helical" evidence="5">
    <location>
        <begin position="59"/>
        <end position="78"/>
    </location>
</feature>
<evidence type="ECO:0000256" key="1">
    <source>
        <dbReference type="ARBA" id="ARBA00022737"/>
    </source>
</evidence>
<feature type="compositionally biased region" description="Gly residues" evidence="4">
    <location>
        <begin position="502"/>
        <end position="514"/>
    </location>
</feature>
<evidence type="ECO:0000313" key="7">
    <source>
        <dbReference type="EMBL" id="MBT1446317.1"/>
    </source>
</evidence>
<dbReference type="SUPFAM" id="SSF53300">
    <property type="entry name" value="vWA-like"/>
    <property type="match status" value="1"/>
</dbReference>
<dbReference type="InterPro" id="IPR019734">
    <property type="entry name" value="TPR_rpt"/>
</dbReference>
<dbReference type="SMART" id="SM00327">
    <property type="entry name" value="VWA"/>
    <property type="match status" value="1"/>
</dbReference>
<feature type="transmembrane region" description="Helical" evidence="5">
    <location>
        <begin position="6"/>
        <end position="25"/>
    </location>
</feature>
<dbReference type="InterPro" id="IPR036465">
    <property type="entry name" value="vWFA_dom_sf"/>
</dbReference>
<feature type="region of interest" description="Disordered" evidence="4">
    <location>
        <begin position="441"/>
        <end position="648"/>
    </location>
</feature>
<dbReference type="InterPro" id="IPR002035">
    <property type="entry name" value="VWF_A"/>
</dbReference>
<dbReference type="InterPro" id="IPR013105">
    <property type="entry name" value="TPR_2"/>
</dbReference>
<dbReference type="EMBL" id="JAHEPS010000010">
    <property type="protein sequence ID" value="MBT1446317.1"/>
    <property type="molecule type" value="Genomic_DNA"/>
</dbReference>
<dbReference type="Proteomes" id="UP001195903">
    <property type="component" value="Unassembled WGS sequence"/>
</dbReference>
<dbReference type="PROSITE" id="PS50005">
    <property type="entry name" value="TPR"/>
    <property type="match status" value="1"/>
</dbReference>
<evidence type="ECO:0000256" key="2">
    <source>
        <dbReference type="ARBA" id="ARBA00022803"/>
    </source>
</evidence>
<dbReference type="Gene3D" id="3.40.50.410">
    <property type="entry name" value="von Willebrand factor, type A domain"/>
    <property type="match status" value="1"/>
</dbReference>
<dbReference type="RefSeq" id="WP_214508517.1">
    <property type="nucleotide sequence ID" value="NZ_JAHEPS010000010.1"/>
</dbReference>
<feature type="compositionally biased region" description="Basic and acidic residues" evidence="4">
    <location>
        <begin position="605"/>
        <end position="614"/>
    </location>
</feature>
<feature type="compositionally biased region" description="Low complexity" evidence="4">
    <location>
        <begin position="452"/>
        <end position="501"/>
    </location>
</feature>
<organism evidence="7 8">
    <name type="scientific">Shewanella jiangmenensis</name>
    <dbReference type="NCBI Taxonomy" id="2837387"/>
    <lineage>
        <taxon>Bacteria</taxon>
        <taxon>Pseudomonadati</taxon>
        <taxon>Pseudomonadota</taxon>
        <taxon>Gammaproteobacteria</taxon>
        <taxon>Alteromonadales</taxon>
        <taxon>Shewanellaceae</taxon>
        <taxon>Shewanella</taxon>
    </lineage>
</organism>